<proteinExistence type="predicted"/>
<dbReference type="STRING" id="1834181.A5880_002117"/>
<name>A0A242CC73_9ENTE</name>
<accession>A0A242CC73</accession>
<gene>
    <name evidence="1" type="ORF">A5880_002117</name>
</gene>
<sequence length="67" mass="7666">MLVKKIQRMKSNIMKEDGTEVFIYEGIASAPTVYLDSTWVGYDSKSYVPLTFSIWLKKDRAKAQSNS</sequence>
<protein>
    <submittedName>
        <fullName evidence="1">Uncharacterized protein</fullName>
    </submittedName>
</protein>
<dbReference type="EMBL" id="NGLE01000003">
    <property type="protein sequence ID" value="OTO07847.1"/>
    <property type="molecule type" value="Genomic_DNA"/>
</dbReference>
<comment type="caution">
    <text evidence="1">The sequence shown here is derived from an EMBL/GenBank/DDBJ whole genome shotgun (WGS) entry which is preliminary data.</text>
</comment>
<dbReference type="AlphaFoldDB" id="A0A242CC73"/>
<evidence type="ECO:0000313" key="1">
    <source>
        <dbReference type="EMBL" id="OTO07847.1"/>
    </source>
</evidence>
<organism evidence="1">
    <name type="scientific">Candidatus Enterococcus mansonii</name>
    <dbReference type="NCBI Taxonomy" id="1834181"/>
    <lineage>
        <taxon>Bacteria</taxon>
        <taxon>Bacillati</taxon>
        <taxon>Bacillota</taxon>
        <taxon>Bacilli</taxon>
        <taxon>Lactobacillales</taxon>
        <taxon>Enterococcaceae</taxon>
        <taxon>Enterococcus</taxon>
    </lineage>
</organism>
<reference evidence="1" key="1">
    <citation type="submission" date="2017-05" db="EMBL/GenBank/DDBJ databases">
        <title>The Genome Sequence of Enterococcus sp. 4G2_DIV0659.</title>
        <authorList>
            <consortium name="The Broad Institute Genomics Platform"/>
            <consortium name="The Broad Institute Genomic Center for Infectious Diseases"/>
            <person name="Earl A."/>
            <person name="Manson A."/>
            <person name="Schwartman J."/>
            <person name="Gilmore M."/>
            <person name="Abouelleil A."/>
            <person name="Cao P."/>
            <person name="Chapman S."/>
            <person name="Cusick C."/>
            <person name="Shea T."/>
            <person name="Young S."/>
            <person name="Neafsey D."/>
            <person name="Nusbaum C."/>
            <person name="Birren B."/>
        </authorList>
    </citation>
    <scope>NUCLEOTIDE SEQUENCE [LARGE SCALE GENOMIC DNA]</scope>
    <source>
        <strain evidence="1">4G2_DIV0659</strain>
    </source>
</reference>